<dbReference type="AlphaFoldDB" id="A0AAW1IP75"/>
<keyword evidence="1" id="KW-0539">Nucleus</keyword>
<keyword evidence="1" id="KW-0238">DNA-binding</keyword>
<feature type="compositionally biased region" description="Acidic residues" evidence="2">
    <location>
        <begin position="189"/>
        <end position="203"/>
    </location>
</feature>
<dbReference type="Proteomes" id="UP001443914">
    <property type="component" value="Unassembled WGS sequence"/>
</dbReference>
<dbReference type="Gene3D" id="1.10.30.10">
    <property type="entry name" value="High mobility group box domain"/>
    <property type="match status" value="1"/>
</dbReference>
<evidence type="ECO:0000256" key="2">
    <source>
        <dbReference type="SAM" id="MobiDB-lite"/>
    </source>
</evidence>
<proteinExistence type="predicted"/>
<dbReference type="Pfam" id="PF00505">
    <property type="entry name" value="HMG_box"/>
    <property type="match status" value="1"/>
</dbReference>
<feature type="DNA-binding region" description="HMG box" evidence="1">
    <location>
        <begin position="113"/>
        <end position="182"/>
    </location>
</feature>
<feature type="region of interest" description="Disordered" evidence="2">
    <location>
        <begin position="74"/>
        <end position="111"/>
    </location>
</feature>
<dbReference type="PANTHER" id="PTHR47658">
    <property type="entry name" value="HIGH MOBILITY GROUP B PROTEIN 12-RELATED"/>
    <property type="match status" value="1"/>
</dbReference>
<evidence type="ECO:0000313" key="5">
    <source>
        <dbReference type="Proteomes" id="UP001443914"/>
    </source>
</evidence>
<sequence>MATSSSINPPKSRKRVEADTPSSSSSLSLKRAKDGSAFTRCEECKSSVAVALIDMHDCSLDAKIKMSLDATVVEKPAEVKKKAAPRKKSASSEGASETKTKRKLTKVKDPNMPKRPLTAYFLFLEDFRKTYKEEHPDSKGVKELAKEAGLKWKAMTDEEKKQYVDKAAELKAEHEKAMEEYNAHKNEEDAADAQAEELCDEDA</sequence>
<dbReference type="PROSITE" id="PS50118">
    <property type="entry name" value="HMG_BOX_2"/>
    <property type="match status" value="1"/>
</dbReference>
<dbReference type="PANTHER" id="PTHR47658:SF1">
    <property type="entry name" value="MEIOSIS INITIATOR PROTEIN"/>
    <property type="match status" value="1"/>
</dbReference>
<evidence type="ECO:0000256" key="1">
    <source>
        <dbReference type="PROSITE-ProRule" id="PRU00267"/>
    </source>
</evidence>
<feature type="region of interest" description="Disordered" evidence="2">
    <location>
        <begin position="1"/>
        <end position="37"/>
    </location>
</feature>
<dbReference type="CDD" id="cd22005">
    <property type="entry name" value="HMG-box_AtHMGB1-like"/>
    <property type="match status" value="1"/>
</dbReference>
<gene>
    <name evidence="4" type="ORF">RND81_09G198700</name>
</gene>
<evidence type="ECO:0000313" key="4">
    <source>
        <dbReference type="EMBL" id="KAK9691469.1"/>
    </source>
</evidence>
<dbReference type="SMART" id="SM00398">
    <property type="entry name" value="HMG"/>
    <property type="match status" value="1"/>
</dbReference>
<protein>
    <recommendedName>
        <fullName evidence="3">HMG box domain-containing protein</fullName>
    </recommendedName>
</protein>
<keyword evidence="5" id="KW-1185">Reference proteome</keyword>
<dbReference type="InterPro" id="IPR009071">
    <property type="entry name" value="HMG_box_dom"/>
</dbReference>
<reference evidence="4" key="1">
    <citation type="submission" date="2024-03" db="EMBL/GenBank/DDBJ databases">
        <title>WGS assembly of Saponaria officinalis var. Norfolk2.</title>
        <authorList>
            <person name="Jenkins J."/>
            <person name="Shu S."/>
            <person name="Grimwood J."/>
            <person name="Barry K."/>
            <person name="Goodstein D."/>
            <person name="Schmutz J."/>
            <person name="Leebens-Mack J."/>
            <person name="Osbourn A."/>
        </authorList>
    </citation>
    <scope>NUCLEOTIDE SEQUENCE [LARGE SCALE GENOMIC DNA]</scope>
    <source>
        <strain evidence="4">JIC</strain>
    </source>
</reference>
<accession>A0AAW1IP75</accession>
<dbReference type="EMBL" id="JBDFQZ010000009">
    <property type="protein sequence ID" value="KAK9691469.1"/>
    <property type="molecule type" value="Genomic_DNA"/>
</dbReference>
<dbReference type="GO" id="GO:0010197">
    <property type="term" value="P:polar nucleus fusion"/>
    <property type="evidence" value="ECO:0007669"/>
    <property type="project" value="TreeGrafter"/>
</dbReference>
<dbReference type="SUPFAM" id="SSF47095">
    <property type="entry name" value="HMG-box"/>
    <property type="match status" value="1"/>
</dbReference>
<name>A0AAW1IP75_SAPOF</name>
<comment type="caution">
    <text evidence="4">The sequence shown here is derived from an EMBL/GenBank/DDBJ whole genome shotgun (WGS) entry which is preliminary data.</text>
</comment>
<feature type="domain" description="HMG box" evidence="3">
    <location>
        <begin position="113"/>
        <end position="182"/>
    </location>
</feature>
<feature type="region of interest" description="Disordered" evidence="2">
    <location>
        <begin position="181"/>
        <end position="203"/>
    </location>
</feature>
<organism evidence="4 5">
    <name type="scientific">Saponaria officinalis</name>
    <name type="common">Common soapwort</name>
    <name type="synonym">Lychnis saponaria</name>
    <dbReference type="NCBI Taxonomy" id="3572"/>
    <lineage>
        <taxon>Eukaryota</taxon>
        <taxon>Viridiplantae</taxon>
        <taxon>Streptophyta</taxon>
        <taxon>Embryophyta</taxon>
        <taxon>Tracheophyta</taxon>
        <taxon>Spermatophyta</taxon>
        <taxon>Magnoliopsida</taxon>
        <taxon>eudicotyledons</taxon>
        <taxon>Gunneridae</taxon>
        <taxon>Pentapetalae</taxon>
        <taxon>Caryophyllales</taxon>
        <taxon>Caryophyllaceae</taxon>
        <taxon>Caryophylleae</taxon>
        <taxon>Saponaria</taxon>
    </lineage>
</organism>
<dbReference type="GO" id="GO:0003677">
    <property type="term" value="F:DNA binding"/>
    <property type="evidence" value="ECO:0007669"/>
    <property type="project" value="UniProtKB-UniRule"/>
</dbReference>
<dbReference type="InterPro" id="IPR036910">
    <property type="entry name" value="HMG_box_dom_sf"/>
</dbReference>
<dbReference type="GO" id="GO:0005634">
    <property type="term" value="C:nucleus"/>
    <property type="evidence" value="ECO:0007669"/>
    <property type="project" value="UniProtKB-UniRule"/>
</dbReference>
<evidence type="ECO:0000259" key="3">
    <source>
        <dbReference type="PROSITE" id="PS50118"/>
    </source>
</evidence>